<feature type="compositionally biased region" description="Low complexity" evidence="1">
    <location>
        <begin position="235"/>
        <end position="252"/>
    </location>
</feature>
<organism evidence="2 3">
    <name type="scientific">Fragilariopsis cylindrus CCMP1102</name>
    <dbReference type="NCBI Taxonomy" id="635003"/>
    <lineage>
        <taxon>Eukaryota</taxon>
        <taxon>Sar</taxon>
        <taxon>Stramenopiles</taxon>
        <taxon>Ochrophyta</taxon>
        <taxon>Bacillariophyta</taxon>
        <taxon>Bacillariophyceae</taxon>
        <taxon>Bacillariophycidae</taxon>
        <taxon>Bacillariales</taxon>
        <taxon>Bacillariaceae</taxon>
        <taxon>Fragilariopsis</taxon>
    </lineage>
</organism>
<feature type="non-terminal residue" evidence="2">
    <location>
        <position position="407"/>
    </location>
</feature>
<feature type="region of interest" description="Disordered" evidence="1">
    <location>
        <begin position="188"/>
        <end position="208"/>
    </location>
</feature>
<evidence type="ECO:0000313" key="2">
    <source>
        <dbReference type="EMBL" id="OEU07583.1"/>
    </source>
</evidence>
<gene>
    <name evidence="2" type="ORF">FRACYDRAFT_197417</name>
</gene>
<feature type="compositionally biased region" description="Low complexity" evidence="1">
    <location>
        <begin position="13"/>
        <end position="27"/>
    </location>
</feature>
<dbReference type="OrthoDB" id="46313at2759"/>
<feature type="compositionally biased region" description="Basic and acidic residues" evidence="1">
    <location>
        <begin position="1"/>
        <end position="12"/>
    </location>
</feature>
<dbReference type="PANTHER" id="PTHR36911">
    <property type="entry name" value="LIM ZINC-BINDING DOMAIN-CONTAINING PROTEIN-RELATED"/>
    <property type="match status" value="1"/>
</dbReference>
<evidence type="ECO:0008006" key="4">
    <source>
        <dbReference type="Google" id="ProtNLM"/>
    </source>
</evidence>
<dbReference type="InParanoid" id="A0A1E7EPW9"/>
<proteinExistence type="predicted"/>
<reference evidence="2 3" key="1">
    <citation type="submission" date="2016-09" db="EMBL/GenBank/DDBJ databases">
        <title>Extensive genetic diversity and differential bi-allelic expression allows diatom success in the polar Southern Ocean.</title>
        <authorList>
            <consortium name="DOE Joint Genome Institute"/>
            <person name="Mock T."/>
            <person name="Otillar R.P."/>
            <person name="Strauss J."/>
            <person name="Dupont C."/>
            <person name="Frickenhaus S."/>
            <person name="Maumus F."/>
            <person name="Mcmullan M."/>
            <person name="Sanges R."/>
            <person name="Schmutz J."/>
            <person name="Toseland A."/>
            <person name="Valas R."/>
            <person name="Veluchamy A."/>
            <person name="Ward B.J."/>
            <person name="Allen A."/>
            <person name="Barry K."/>
            <person name="Falciatore A."/>
            <person name="Ferrante M."/>
            <person name="Fortunato A.E."/>
            <person name="Gloeckner G."/>
            <person name="Gruber A."/>
            <person name="Hipkin R."/>
            <person name="Janech M."/>
            <person name="Kroth P."/>
            <person name="Leese F."/>
            <person name="Lindquist E."/>
            <person name="Lyon B.R."/>
            <person name="Martin J."/>
            <person name="Mayer C."/>
            <person name="Parker M."/>
            <person name="Quesneville H."/>
            <person name="Raymond J."/>
            <person name="Uhlig C."/>
            <person name="Valentin K.U."/>
            <person name="Worden A.Z."/>
            <person name="Armbrust E.V."/>
            <person name="Bowler C."/>
            <person name="Green B."/>
            <person name="Moulton V."/>
            <person name="Van Oosterhout C."/>
            <person name="Grigoriev I."/>
        </authorList>
    </citation>
    <scope>NUCLEOTIDE SEQUENCE [LARGE SCALE GENOMIC DNA]</scope>
    <source>
        <strain evidence="2 3">CCMP1102</strain>
    </source>
</reference>
<keyword evidence="3" id="KW-1185">Reference proteome</keyword>
<evidence type="ECO:0000313" key="3">
    <source>
        <dbReference type="Proteomes" id="UP000095751"/>
    </source>
</evidence>
<protein>
    <recommendedName>
        <fullName evidence="4">Glycosyltransferase family 92 protein</fullName>
    </recommendedName>
</protein>
<feature type="region of interest" description="Disordered" evidence="1">
    <location>
        <begin position="235"/>
        <end position="254"/>
    </location>
</feature>
<sequence length="407" mass="47720">MHDDNNNNKKDNNNNNNNENKNNNENENTTDDDDGIISACLLIMDDNHYLIEWIAYHYYVMNLRRLIIAIDPKSLVSPISILNRWKQKGSIHDMKIDITIWKSDSDYTSKEEFDLAKQKIKNEFTELPTNELIEHRARQRLFYTHCLRELKQPQQSQPNQNQSQSSWTMLIDVDEFIRVNYKLVEQESRKKNTTTNNNNTEDADNDIYSSNNKSPLFYLQSSPCIQIPRYRFVSSSSSSSSSNNNSNNNSSNKIIDTTTSMMIDPNNFLTQKYRNHAKSTDYKKNKISKTIIDLRRISLNDIIEVNSIHMPIRKYCSQRNLHIQPKESLLVINHYLGSFQQFTYRDNDARNIIPTTKLLNNNNNNNNNTTKTTTKVNVRDAIKFKEHQKLSYPSETDDEIRPWLEGF</sequence>
<accession>A0A1E7EPW9</accession>
<dbReference type="EMBL" id="KV784385">
    <property type="protein sequence ID" value="OEU07583.1"/>
    <property type="molecule type" value="Genomic_DNA"/>
</dbReference>
<dbReference type="KEGG" id="fcy:FRACYDRAFT_197417"/>
<feature type="region of interest" description="Disordered" evidence="1">
    <location>
        <begin position="1"/>
        <end position="30"/>
    </location>
</feature>
<name>A0A1E7EPW9_9STRA</name>
<dbReference type="Proteomes" id="UP000095751">
    <property type="component" value="Unassembled WGS sequence"/>
</dbReference>
<dbReference type="AlphaFoldDB" id="A0A1E7EPW9"/>
<evidence type="ECO:0000256" key="1">
    <source>
        <dbReference type="SAM" id="MobiDB-lite"/>
    </source>
</evidence>